<organism evidence="3 4">
    <name type="scientific">Novipirellula rosea</name>
    <dbReference type="NCBI Taxonomy" id="1031540"/>
    <lineage>
        <taxon>Bacteria</taxon>
        <taxon>Pseudomonadati</taxon>
        <taxon>Planctomycetota</taxon>
        <taxon>Planctomycetia</taxon>
        <taxon>Pirellulales</taxon>
        <taxon>Pirellulaceae</taxon>
        <taxon>Novipirellula</taxon>
    </lineage>
</organism>
<proteinExistence type="predicted"/>
<dbReference type="Proteomes" id="UP001500840">
    <property type="component" value="Unassembled WGS sequence"/>
</dbReference>
<keyword evidence="4" id="KW-1185">Reference proteome</keyword>
<evidence type="ECO:0000313" key="4">
    <source>
        <dbReference type="Proteomes" id="UP001500840"/>
    </source>
</evidence>
<dbReference type="Pfam" id="PF00534">
    <property type="entry name" value="Glycos_transf_1"/>
    <property type="match status" value="1"/>
</dbReference>
<dbReference type="PANTHER" id="PTHR45947:SF15">
    <property type="entry name" value="TEICHURONIC ACID BIOSYNTHESIS GLYCOSYLTRANSFERASE TUAC-RELATED"/>
    <property type="match status" value="1"/>
</dbReference>
<name>A0ABP8NBK1_9BACT</name>
<comment type="caution">
    <text evidence="3">The sequence shown here is derived from an EMBL/GenBank/DDBJ whole genome shotgun (WGS) entry which is preliminary data.</text>
</comment>
<feature type="domain" description="Glycosyl transferase family 1" evidence="2">
    <location>
        <begin position="230"/>
        <end position="381"/>
    </location>
</feature>
<keyword evidence="1" id="KW-1133">Transmembrane helix</keyword>
<sequence length="446" mass="50088">MNDTHSHERQATRVAYLVNQYPSISTTFIRREIHALERLGHSVTRYAIRRPWVQVVDPEDKREETRTHYVLDLPIYVLLGSVAAVALSHPIRFVAAIRLMLTFFRSAGSLFRHLIYLAEATVIKRWSDRDQITHLHAHFGTNSTTVATLCRQLGGPKFSFTVHGPEEFDRPIQLALGKKIACCEFVVGVSRFGCSQLYRWADFADWPKVHLVRCGLDETYFNFAWTPVPQSPRFLAIGRLNEQKGMPLLIQAAAKLARDHVSFELTIVGDGPLRETLQTLIEQHQLQSRVVLAGWKTGPEIQTMIQQSRTLVMPSFAEGLPVACMESLALGRPVIATAVAGIPELIRSGVTGWLIPAGSVAALCHAMKQAIDTPQKEIERRGNRGAARVRQRHDVRREAKKLSNHIIGLTVSKKRNHHNDPSRRDSALKIFPDDSTTVPFVSSKAN</sequence>
<accession>A0ABP8NBK1</accession>
<dbReference type="RefSeq" id="WP_345326074.1">
    <property type="nucleotide sequence ID" value="NZ_BAABGA010000064.1"/>
</dbReference>
<dbReference type="InterPro" id="IPR050194">
    <property type="entry name" value="Glycosyltransferase_grp1"/>
</dbReference>
<keyword evidence="1" id="KW-0472">Membrane</keyword>
<dbReference type="Gene3D" id="3.40.50.2000">
    <property type="entry name" value="Glycogen Phosphorylase B"/>
    <property type="match status" value="2"/>
</dbReference>
<dbReference type="SUPFAM" id="SSF53756">
    <property type="entry name" value="UDP-Glycosyltransferase/glycogen phosphorylase"/>
    <property type="match status" value="1"/>
</dbReference>
<dbReference type="PANTHER" id="PTHR45947">
    <property type="entry name" value="SULFOQUINOVOSYL TRANSFERASE SQD2"/>
    <property type="match status" value="1"/>
</dbReference>
<dbReference type="InterPro" id="IPR001296">
    <property type="entry name" value="Glyco_trans_1"/>
</dbReference>
<dbReference type="EMBL" id="BAABGA010000064">
    <property type="protein sequence ID" value="GAA4462858.1"/>
    <property type="molecule type" value="Genomic_DNA"/>
</dbReference>
<reference evidence="4" key="1">
    <citation type="journal article" date="2019" name="Int. J. Syst. Evol. Microbiol.">
        <title>The Global Catalogue of Microorganisms (GCM) 10K type strain sequencing project: providing services to taxonomists for standard genome sequencing and annotation.</title>
        <authorList>
            <consortium name="The Broad Institute Genomics Platform"/>
            <consortium name="The Broad Institute Genome Sequencing Center for Infectious Disease"/>
            <person name="Wu L."/>
            <person name="Ma J."/>
        </authorList>
    </citation>
    <scope>NUCLEOTIDE SEQUENCE [LARGE SCALE GENOMIC DNA]</scope>
    <source>
        <strain evidence="4">JCM 17759</strain>
    </source>
</reference>
<evidence type="ECO:0000259" key="2">
    <source>
        <dbReference type="Pfam" id="PF00534"/>
    </source>
</evidence>
<evidence type="ECO:0000313" key="3">
    <source>
        <dbReference type="EMBL" id="GAA4462858.1"/>
    </source>
</evidence>
<feature type="transmembrane region" description="Helical" evidence="1">
    <location>
        <begin position="69"/>
        <end position="87"/>
    </location>
</feature>
<protein>
    <submittedName>
        <fullName evidence="3">Glycosyltransferase</fullName>
    </submittedName>
</protein>
<keyword evidence="1" id="KW-0812">Transmembrane</keyword>
<evidence type="ECO:0000256" key="1">
    <source>
        <dbReference type="SAM" id="Phobius"/>
    </source>
</evidence>
<gene>
    <name evidence="3" type="ORF">GCM10023156_47260</name>
</gene>